<evidence type="ECO:0000313" key="1">
    <source>
        <dbReference type="EMBL" id="QHT15302.1"/>
    </source>
</evidence>
<name>A0A6C0DFY9_9ZZZZ</name>
<protein>
    <submittedName>
        <fullName evidence="1">Uncharacterized protein</fullName>
    </submittedName>
</protein>
<dbReference type="EMBL" id="MN739605">
    <property type="protein sequence ID" value="QHT15302.1"/>
    <property type="molecule type" value="Genomic_DNA"/>
</dbReference>
<reference evidence="1" key="1">
    <citation type="journal article" date="2020" name="Nature">
        <title>Giant virus diversity and host interactions through global metagenomics.</title>
        <authorList>
            <person name="Schulz F."/>
            <person name="Roux S."/>
            <person name="Paez-Espino D."/>
            <person name="Jungbluth S."/>
            <person name="Walsh D.A."/>
            <person name="Denef V.J."/>
            <person name="McMahon K.D."/>
            <person name="Konstantinidis K.T."/>
            <person name="Eloe-Fadrosh E.A."/>
            <person name="Kyrpides N.C."/>
            <person name="Woyke T."/>
        </authorList>
    </citation>
    <scope>NUCLEOTIDE SEQUENCE</scope>
    <source>
        <strain evidence="1">GVMAG-M-3300023174-144</strain>
    </source>
</reference>
<sequence>MVILYMTQTRKNVPWRGWKSEKPNYHQRTVMRKKCGSKCFLGPKSKKSFPICKKNTCKVSRKGVYAAYVRARQTKRNRVAQKAKRMLHQK</sequence>
<dbReference type="AlphaFoldDB" id="A0A6C0DFY9"/>
<proteinExistence type="predicted"/>
<organism evidence="1">
    <name type="scientific">viral metagenome</name>
    <dbReference type="NCBI Taxonomy" id="1070528"/>
    <lineage>
        <taxon>unclassified sequences</taxon>
        <taxon>metagenomes</taxon>
        <taxon>organismal metagenomes</taxon>
    </lineage>
</organism>
<accession>A0A6C0DFY9</accession>